<protein>
    <submittedName>
        <fullName evidence="1">Uncharacterized protein</fullName>
    </submittedName>
</protein>
<accession>A0AAW8Q2Q9</accession>
<proteinExistence type="predicted"/>
<sequence length="158" mass="17217">MRSLLPDTSPSPDPRRERNHSLIGFGVILGIISLSALSEFSESVTTTDHQNSLNMIVRDAAVSVREYSSSQGEEKALALSELKEVNKYVKTRLQGIPFYIDLHEDTASLKVNTSLLTCENLLTSAIKGGLKVDGEPHSTAKETCEKNDASPFIELSAP</sequence>
<organism evidence="1 2">
    <name type="scientific">Vibrio parahaemolyticus</name>
    <dbReference type="NCBI Taxonomy" id="670"/>
    <lineage>
        <taxon>Bacteria</taxon>
        <taxon>Pseudomonadati</taxon>
        <taxon>Pseudomonadota</taxon>
        <taxon>Gammaproteobacteria</taxon>
        <taxon>Vibrionales</taxon>
        <taxon>Vibrionaceae</taxon>
        <taxon>Vibrio</taxon>
    </lineage>
</organism>
<comment type="caution">
    <text evidence="1">The sequence shown here is derived from an EMBL/GenBank/DDBJ whole genome shotgun (WGS) entry which is preliminary data.</text>
</comment>
<evidence type="ECO:0000313" key="2">
    <source>
        <dbReference type="Proteomes" id="UP001253193"/>
    </source>
</evidence>
<reference evidence="1" key="1">
    <citation type="submission" date="2023-06" db="EMBL/GenBank/DDBJ databases">
        <title>Genomic Diversity of Vibrio spp. and Metagenomic Analysis of Pathogens in Florida Gulf Coastal Waters Following Hurricane Ian.</title>
        <authorList>
            <person name="Brumfield K.D."/>
        </authorList>
    </citation>
    <scope>NUCLEOTIDE SEQUENCE</scope>
    <source>
        <strain evidence="1">WBS2B-138</strain>
    </source>
</reference>
<evidence type="ECO:0000313" key="1">
    <source>
        <dbReference type="EMBL" id="MDS1821580.1"/>
    </source>
</evidence>
<dbReference type="RefSeq" id="WP_311020490.1">
    <property type="nucleotide sequence ID" value="NZ_JAUHGG010000003.1"/>
</dbReference>
<name>A0AAW8Q2Q9_VIBPH</name>
<dbReference type="EMBL" id="JAUHGG010000003">
    <property type="protein sequence ID" value="MDS1821580.1"/>
    <property type="molecule type" value="Genomic_DNA"/>
</dbReference>
<dbReference type="Proteomes" id="UP001253193">
    <property type="component" value="Unassembled WGS sequence"/>
</dbReference>
<gene>
    <name evidence="1" type="ORF">QX249_12980</name>
</gene>
<dbReference type="AlphaFoldDB" id="A0AAW8Q2Q9"/>